<proteinExistence type="predicted"/>
<reference evidence="2" key="2">
    <citation type="submission" date="2020-11" db="EMBL/GenBank/DDBJ databases">
        <authorList>
            <person name="McCartney M.A."/>
            <person name="Auch B."/>
            <person name="Kono T."/>
            <person name="Mallez S."/>
            <person name="Becker A."/>
            <person name="Gohl D.M."/>
            <person name="Silverstein K.A.T."/>
            <person name="Koren S."/>
            <person name="Bechman K.B."/>
            <person name="Herman A."/>
            <person name="Abrahante J.E."/>
            <person name="Garbe J."/>
        </authorList>
    </citation>
    <scope>NUCLEOTIDE SEQUENCE</scope>
    <source>
        <strain evidence="2">Duluth1</strain>
        <tissue evidence="2">Whole animal</tissue>
    </source>
</reference>
<evidence type="ECO:0000313" key="3">
    <source>
        <dbReference type="Proteomes" id="UP000828390"/>
    </source>
</evidence>
<organism evidence="2 3">
    <name type="scientific">Dreissena polymorpha</name>
    <name type="common">Zebra mussel</name>
    <name type="synonym">Mytilus polymorpha</name>
    <dbReference type="NCBI Taxonomy" id="45954"/>
    <lineage>
        <taxon>Eukaryota</taxon>
        <taxon>Metazoa</taxon>
        <taxon>Spiralia</taxon>
        <taxon>Lophotrochozoa</taxon>
        <taxon>Mollusca</taxon>
        <taxon>Bivalvia</taxon>
        <taxon>Autobranchia</taxon>
        <taxon>Heteroconchia</taxon>
        <taxon>Euheterodonta</taxon>
        <taxon>Imparidentia</taxon>
        <taxon>Neoheterodontei</taxon>
        <taxon>Myida</taxon>
        <taxon>Dreissenoidea</taxon>
        <taxon>Dreissenidae</taxon>
        <taxon>Dreissena</taxon>
    </lineage>
</organism>
<accession>A0A9D4GV00</accession>
<feature type="compositionally biased region" description="Polar residues" evidence="1">
    <location>
        <begin position="76"/>
        <end position="85"/>
    </location>
</feature>
<keyword evidence="3" id="KW-1185">Reference proteome</keyword>
<evidence type="ECO:0000256" key="1">
    <source>
        <dbReference type="SAM" id="MobiDB-lite"/>
    </source>
</evidence>
<evidence type="ECO:0000313" key="2">
    <source>
        <dbReference type="EMBL" id="KAH3823959.1"/>
    </source>
</evidence>
<name>A0A9D4GV00_DREPO</name>
<dbReference type="Proteomes" id="UP000828390">
    <property type="component" value="Unassembled WGS sequence"/>
</dbReference>
<gene>
    <name evidence="2" type="ORF">DPMN_125784</name>
</gene>
<dbReference type="AlphaFoldDB" id="A0A9D4GV00"/>
<dbReference type="EMBL" id="JAIWYP010000005">
    <property type="protein sequence ID" value="KAH3823959.1"/>
    <property type="molecule type" value="Genomic_DNA"/>
</dbReference>
<comment type="caution">
    <text evidence="2">The sequence shown here is derived from an EMBL/GenBank/DDBJ whole genome shotgun (WGS) entry which is preliminary data.</text>
</comment>
<feature type="region of interest" description="Disordered" evidence="1">
    <location>
        <begin position="52"/>
        <end position="93"/>
    </location>
</feature>
<feature type="compositionally biased region" description="Basic and acidic residues" evidence="1">
    <location>
        <begin position="54"/>
        <end position="69"/>
    </location>
</feature>
<protein>
    <submittedName>
        <fullName evidence="2">Uncharacterized protein</fullName>
    </submittedName>
</protein>
<reference evidence="2" key="1">
    <citation type="journal article" date="2019" name="bioRxiv">
        <title>The Genome of the Zebra Mussel, Dreissena polymorpha: A Resource for Invasive Species Research.</title>
        <authorList>
            <person name="McCartney M.A."/>
            <person name="Auch B."/>
            <person name="Kono T."/>
            <person name="Mallez S."/>
            <person name="Zhang Y."/>
            <person name="Obille A."/>
            <person name="Becker A."/>
            <person name="Abrahante J.E."/>
            <person name="Garbe J."/>
            <person name="Badalamenti J.P."/>
            <person name="Herman A."/>
            <person name="Mangelson H."/>
            <person name="Liachko I."/>
            <person name="Sullivan S."/>
            <person name="Sone E.D."/>
            <person name="Koren S."/>
            <person name="Silverstein K.A.T."/>
            <person name="Beckman K.B."/>
            <person name="Gohl D.M."/>
        </authorList>
    </citation>
    <scope>NUCLEOTIDE SEQUENCE</scope>
    <source>
        <strain evidence="2">Duluth1</strain>
        <tissue evidence="2">Whole animal</tissue>
    </source>
</reference>
<sequence length="115" mass="12942">MAPQEQKPQADYELVPCRNIAYITRRIIATMITFPTNGPSREPKTRLICNRTQKTADDTSDEHAHEGTDGRPANWHSATMGSQISPPKAWPPRLPTIDNPAALNSYMNIYALDYM</sequence>